<keyword evidence="3" id="KW-1185">Reference proteome</keyword>
<accession>A0AAW1HS62</accession>
<dbReference type="AlphaFoldDB" id="A0AAW1HS62"/>
<proteinExistence type="predicted"/>
<reference evidence="2 3" key="1">
    <citation type="journal article" date="2024" name="BMC Genomics">
        <title>De novo assembly and annotation of Popillia japonica's genome with initial clues to its potential as an invasive pest.</title>
        <authorList>
            <person name="Cucini C."/>
            <person name="Boschi S."/>
            <person name="Funari R."/>
            <person name="Cardaioli E."/>
            <person name="Iannotti N."/>
            <person name="Marturano G."/>
            <person name="Paoli F."/>
            <person name="Bruttini M."/>
            <person name="Carapelli A."/>
            <person name="Frati F."/>
            <person name="Nardi F."/>
        </authorList>
    </citation>
    <scope>NUCLEOTIDE SEQUENCE [LARGE SCALE GENOMIC DNA]</scope>
    <source>
        <strain evidence="2">DMR45628</strain>
    </source>
</reference>
<gene>
    <name evidence="2" type="ORF">QE152_g40113</name>
</gene>
<dbReference type="Gene3D" id="1.10.10.60">
    <property type="entry name" value="Homeodomain-like"/>
    <property type="match status" value="1"/>
</dbReference>
<protein>
    <submittedName>
        <fullName evidence="2">Myb/SANT-like DNA-binding domain</fullName>
    </submittedName>
</protein>
<dbReference type="GO" id="GO:0003677">
    <property type="term" value="F:DNA binding"/>
    <property type="evidence" value="ECO:0007669"/>
    <property type="project" value="UniProtKB-KW"/>
</dbReference>
<dbReference type="Proteomes" id="UP001458880">
    <property type="component" value="Unassembled WGS sequence"/>
</dbReference>
<organism evidence="2 3">
    <name type="scientific">Popillia japonica</name>
    <name type="common">Japanese beetle</name>
    <dbReference type="NCBI Taxonomy" id="7064"/>
    <lineage>
        <taxon>Eukaryota</taxon>
        <taxon>Metazoa</taxon>
        <taxon>Ecdysozoa</taxon>
        <taxon>Arthropoda</taxon>
        <taxon>Hexapoda</taxon>
        <taxon>Insecta</taxon>
        <taxon>Pterygota</taxon>
        <taxon>Neoptera</taxon>
        <taxon>Endopterygota</taxon>
        <taxon>Coleoptera</taxon>
        <taxon>Polyphaga</taxon>
        <taxon>Scarabaeiformia</taxon>
        <taxon>Scarabaeidae</taxon>
        <taxon>Rutelinae</taxon>
        <taxon>Popillia</taxon>
    </lineage>
</organism>
<evidence type="ECO:0000259" key="1">
    <source>
        <dbReference type="Pfam" id="PF13837"/>
    </source>
</evidence>
<dbReference type="EMBL" id="JASPKY010001040">
    <property type="protein sequence ID" value="KAK9679333.1"/>
    <property type="molecule type" value="Genomic_DNA"/>
</dbReference>
<name>A0AAW1HS62_POPJA</name>
<sequence length="176" mass="20815">MTENIKLLEISLNYKGNDIKLFVDEDTANILLNDPVQAENYLERLFNSNESENQNENKESLNPVQAENYLERLFNSNESENQNENKESLNMLWSSKGKPSIKDTEATDFFLMLRQKYASQFDDKKTCKNKIWQRIATEMEENNFKLGKNGAEKCRQKFQNLLKLYLKQFQIFLNYT</sequence>
<evidence type="ECO:0000313" key="2">
    <source>
        <dbReference type="EMBL" id="KAK9679333.1"/>
    </source>
</evidence>
<keyword evidence="2" id="KW-0238">DNA-binding</keyword>
<comment type="caution">
    <text evidence="2">The sequence shown here is derived from an EMBL/GenBank/DDBJ whole genome shotgun (WGS) entry which is preliminary data.</text>
</comment>
<dbReference type="Pfam" id="PF13837">
    <property type="entry name" value="Myb_DNA-bind_4"/>
    <property type="match status" value="1"/>
</dbReference>
<feature type="domain" description="Myb/SANT-like DNA-binding" evidence="1">
    <location>
        <begin position="105"/>
        <end position="167"/>
    </location>
</feature>
<dbReference type="InterPro" id="IPR044822">
    <property type="entry name" value="Myb_DNA-bind_4"/>
</dbReference>
<evidence type="ECO:0000313" key="3">
    <source>
        <dbReference type="Proteomes" id="UP001458880"/>
    </source>
</evidence>